<dbReference type="InterPro" id="IPR032710">
    <property type="entry name" value="NTF2-like_dom_sf"/>
</dbReference>
<feature type="transmembrane region" description="Helical" evidence="5">
    <location>
        <begin position="6"/>
        <end position="23"/>
    </location>
</feature>
<keyword evidence="5" id="KW-0812">Transmembrane</keyword>
<evidence type="ECO:0000256" key="2">
    <source>
        <dbReference type="ARBA" id="ARBA00009597"/>
    </source>
</evidence>
<dbReference type="SUPFAM" id="SSF54427">
    <property type="entry name" value="NTF2-like"/>
    <property type="match status" value="1"/>
</dbReference>
<keyword evidence="8" id="KW-1185">Reference proteome</keyword>
<proteinExistence type="inferred from homology"/>
<dbReference type="Proteomes" id="UP000233491">
    <property type="component" value="Unassembled WGS sequence"/>
</dbReference>
<dbReference type="InterPro" id="IPR007379">
    <property type="entry name" value="Tim44-like_dom"/>
</dbReference>
<protein>
    <submittedName>
        <fullName evidence="7">Calcium-binding protein</fullName>
    </submittedName>
</protein>
<name>A0A1I4SW62_9HYPH</name>
<evidence type="ECO:0000259" key="6">
    <source>
        <dbReference type="SMART" id="SM00978"/>
    </source>
</evidence>
<dbReference type="GO" id="GO:0051087">
    <property type="term" value="F:protein-folding chaperone binding"/>
    <property type="evidence" value="ECO:0007669"/>
    <property type="project" value="TreeGrafter"/>
</dbReference>
<dbReference type="SMART" id="SM00978">
    <property type="entry name" value="Tim44"/>
    <property type="match status" value="1"/>
</dbReference>
<reference evidence="7 8" key="1">
    <citation type="submission" date="2017-12" db="EMBL/GenBank/DDBJ databases">
        <title>Anaerobic carbon monoxide metabolism by Pleomorphomonas carboxyditropha sp. nov., a new mesophilic hydrogenogenic carboxidotroph.</title>
        <authorList>
            <person name="Esquivel-Elizondo S."/>
            <person name="Krajmalnik-Brown R."/>
        </authorList>
    </citation>
    <scope>NUCLEOTIDE SEQUENCE [LARGE SCALE GENOMIC DNA]</scope>
    <source>
        <strain evidence="7 8">R5-392</strain>
    </source>
</reference>
<dbReference type="AlphaFoldDB" id="A0A1I4SW62"/>
<evidence type="ECO:0000256" key="3">
    <source>
        <dbReference type="ARBA" id="ARBA00022946"/>
    </source>
</evidence>
<keyword evidence="5" id="KW-1133">Transmembrane helix</keyword>
<dbReference type="GO" id="GO:0030150">
    <property type="term" value="P:protein import into mitochondrial matrix"/>
    <property type="evidence" value="ECO:0007669"/>
    <property type="project" value="TreeGrafter"/>
</dbReference>
<dbReference type="PANTHER" id="PTHR10721">
    <property type="entry name" value="MITOCHONDRIAL IMPORT INNER MEMBRANE TRANSLOCASE SUBUNIT TIM44"/>
    <property type="match status" value="1"/>
</dbReference>
<comment type="similarity">
    <text evidence="2">Belongs to the Tim44 family.</text>
</comment>
<gene>
    <name evidence="7" type="ORF">CXZ10_14370</name>
</gene>
<dbReference type="PIRSF" id="PIRSF031890">
    <property type="entry name" value="UCP031890_transporter_Tim44"/>
    <property type="match status" value="1"/>
</dbReference>
<dbReference type="OrthoDB" id="9798618at2"/>
<dbReference type="RefSeq" id="WP_101290033.1">
    <property type="nucleotide sequence ID" value="NZ_FOUQ01000004.1"/>
</dbReference>
<evidence type="ECO:0000256" key="4">
    <source>
        <dbReference type="ARBA" id="ARBA00023136"/>
    </source>
</evidence>
<dbReference type="InterPro" id="IPR039544">
    <property type="entry name" value="Tim44-like"/>
</dbReference>
<dbReference type="EMBL" id="PJNW01000011">
    <property type="protein sequence ID" value="PKR88580.1"/>
    <property type="molecule type" value="Genomic_DNA"/>
</dbReference>
<dbReference type="GO" id="GO:0016020">
    <property type="term" value="C:membrane"/>
    <property type="evidence" value="ECO:0007669"/>
    <property type="project" value="UniProtKB-SubCell"/>
</dbReference>
<dbReference type="PANTHER" id="PTHR10721:SF1">
    <property type="entry name" value="MITOCHONDRIAL IMPORT INNER MEMBRANE TRANSLOCASE SUBUNIT TIM44"/>
    <property type="match status" value="1"/>
</dbReference>
<organism evidence="7 8">
    <name type="scientific">Pleomorphomonas diazotrophica</name>
    <dbReference type="NCBI Taxonomy" id="1166257"/>
    <lineage>
        <taxon>Bacteria</taxon>
        <taxon>Pseudomonadati</taxon>
        <taxon>Pseudomonadota</taxon>
        <taxon>Alphaproteobacteria</taxon>
        <taxon>Hyphomicrobiales</taxon>
        <taxon>Pleomorphomonadaceae</taxon>
        <taxon>Pleomorphomonas</taxon>
    </lineage>
</organism>
<evidence type="ECO:0000256" key="5">
    <source>
        <dbReference type="SAM" id="Phobius"/>
    </source>
</evidence>
<sequence>MNAFLDLTSLIFLVIAVVIFWRLRSVLGTRTGNEKPPFDPFAGRKAEVEAPPAGDNVVTLPREGRSDPRETVLARIDEMIPEGKANAGLKAIAAADRNFDIDSFMGGASAAYEMIVSAFAAGDRATLKPLLSREVFDGFSGVITEREGRGEKIDFTFVGIDKSDVVDAGLEGGVAQVTVRFSSQLISVTRSRDGSVIEGDPQKVAEVTDVWTFAREVRSSDPNWKLVATDAGG</sequence>
<keyword evidence="4 5" id="KW-0472">Membrane</keyword>
<accession>A0A1I4SW62</accession>
<evidence type="ECO:0000313" key="8">
    <source>
        <dbReference type="Proteomes" id="UP000233491"/>
    </source>
</evidence>
<dbReference type="Gene3D" id="3.10.450.240">
    <property type="match status" value="1"/>
</dbReference>
<comment type="subcellular location">
    <subcellularLocation>
        <location evidence="1">Membrane</location>
    </subcellularLocation>
</comment>
<comment type="caution">
    <text evidence="7">The sequence shown here is derived from an EMBL/GenBank/DDBJ whole genome shotgun (WGS) entry which is preliminary data.</text>
</comment>
<feature type="domain" description="Tim44-like" evidence="6">
    <location>
        <begin position="85"/>
        <end position="231"/>
    </location>
</feature>
<dbReference type="NCBIfam" id="NF033779">
    <property type="entry name" value="Tim44_TimA_adap"/>
    <property type="match status" value="1"/>
</dbReference>
<evidence type="ECO:0000256" key="1">
    <source>
        <dbReference type="ARBA" id="ARBA00004370"/>
    </source>
</evidence>
<dbReference type="Pfam" id="PF04280">
    <property type="entry name" value="Tim44"/>
    <property type="match status" value="1"/>
</dbReference>
<dbReference type="InterPro" id="IPR016985">
    <property type="entry name" value="UCP031890_Tim44-rel"/>
</dbReference>
<evidence type="ECO:0000313" key="7">
    <source>
        <dbReference type="EMBL" id="PKR88580.1"/>
    </source>
</evidence>
<keyword evidence="3" id="KW-0809">Transit peptide</keyword>